<dbReference type="SUPFAM" id="SSF52129">
    <property type="entry name" value="Caspase-like"/>
    <property type="match status" value="1"/>
</dbReference>
<feature type="signal peptide" evidence="2">
    <location>
        <begin position="1"/>
        <end position="21"/>
    </location>
</feature>
<dbReference type="PANTHER" id="PTHR19879:SF9">
    <property type="entry name" value="TRANSCRIPTION INITIATION FACTOR TFIID SUBUNIT 5"/>
    <property type="match status" value="1"/>
</dbReference>
<proteinExistence type="predicted"/>
<name>A0A4Y9LY26_9BRAD</name>
<comment type="caution">
    <text evidence="4">The sequence shown here is derived from an EMBL/GenBank/DDBJ whole genome shotgun (WGS) entry which is preliminary data.</text>
</comment>
<reference evidence="4 5" key="1">
    <citation type="submission" date="2019-03" db="EMBL/GenBank/DDBJ databases">
        <title>Bradyrhizobium diversity isolated from nodules of Chamaecrista fasciculata.</title>
        <authorList>
            <person name="Klepa M.S."/>
            <person name="Urquiaga M.O."/>
            <person name="Hungria M."/>
            <person name="Delamuta J.R."/>
        </authorList>
    </citation>
    <scope>NUCLEOTIDE SEQUENCE [LARGE SCALE GENOMIC DNA]</scope>
    <source>
        <strain evidence="4 5">CNPSo 3448</strain>
    </source>
</reference>
<dbReference type="OrthoDB" id="8242454at2"/>
<dbReference type="InterPro" id="IPR029030">
    <property type="entry name" value="Caspase-like_dom_sf"/>
</dbReference>
<dbReference type="PANTHER" id="PTHR19879">
    <property type="entry name" value="TRANSCRIPTION INITIATION FACTOR TFIID"/>
    <property type="match status" value="1"/>
</dbReference>
<evidence type="ECO:0000256" key="2">
    <source>
        <dbReference type="SAM" id="SignalP"/>
    </source>
</evidence>
<protein>
    <recommendedName>
        <fullName evidence="3">Peptidase C14 caspase domain-containing protein</fullName>
    </recommendedName>
</protein>
<dbReference type="RefSeq" id="WP_135174995.1">
    <property type="nucleotide sequence ID" value="NZ_SPQT01000007.1"/>
</dbReference>
<keyword evidence="5" id="KW-1185">Reference proteome</keyword>
<dbReference type="InterPro" id="IPR015943">
    <property type="entry name" value="WD40/YVTN_repeat-like_dom_sf"/>
</dbReference>
<feature type="repeat" description="WD" evidence="1">
    <location>
        <begin position="34"/>
        <end position="75"/>
    </location>
</feature>
<dbReference type="Pfam" id="PF00400">
    <property type="entry name" value="WD40"/>
    <property type="match status" value="2"/>
</dbReference>
<keyword evidence="2" id="KW-0732">Signal</keyword>
<dbReference type="InterPro" id="IPR011047">
    <property type="entry name" value="Quinoprotein_ADH-like_sf"/>
</dbReference>
<dbReference type="SUPFAM" id="SSF50969">
    <property type="entry name" value="YVTN repeat-like/Quinoprotein amine dehydrogenase"/>
    <property type="match status" value="1"/>
</dbReference>
<dbReference type="EMBL" id="SPQT01000007">
    <property type="protein sequence ID" value="TFV47733.1"/>
    <property type="molecule type" value="Genomic_DNA"/>
</dbReference>
<gene>
    <name evidence="4" type="ORF">E4K65_16010</name>
</gene>
<dbReference type="Gene3D" id="2.130.10.10">
    <property type="entry name" value="YVTN repeat-like/Quinoprotein amine dehydrogenase"/>
    <property type="match status" value="3"/>
</dbReference>
<keyword evidence="1" id="KW-0853">WD repeat</keyword>
<dbReference type="PROSITE" id="PS50082">
    <property type="entry name" value="WD_REPEATS_2"/>
    <property type="match status" value="2"/>
</dbReference>
<dbReference type="InterPro" id="IPR011044">
    <property type="entry name" value="Quino_amine_DH_bsu"/>
</dbReference>
<accession>A0A4Y9LY26</accession>
<feature type="repeat" description="WD" evidence="1">
    <location>
        <begin position="176"/>
        <end position="209"/>
    </location>
</feature>
<dbReference type="SMART" id="SM00320">
    <property type="entry name" value="WD40"/>
    <property type="match status" value="6"/>
</dbReference>
<dbReference type="Proteomes" id="UP000297966">
    <property type="component" value="Unassembled WGS sequence"/>
</dbReference>
<dbReference type="AlphaFoldDB" id="A0A4Y9LY26"/>
<dbReference type="GO" id="GO:0006508">
    <property type="term" value="P:proteolysis"/>
    <property type="evidence" value="ECO:0007669"/>
    <property type="project" value="InterPro"/>
</dbReference>
<organism evidence="4 5">
    <name type="scientific">Bradyrhizobium niftali</name>
    <dbReference type="NCBI Taxonomy" id="2560055"/>
    <lineage>
        <taxon>Bacteria</taxon>
        <taxon>Pseudomonadati</taxon>
        <taxon>Pseudomonadota</taxon>
        <taxon>Alphaproteobacteria</taxon>
        <taxon>Hyphomicrobiales</taxon>
        <taxon>Nitrobacteraceae</taxon>
        <taxon>Bradyrhizobium</taxon>
    </lineage>
</organism>
<dbReference type="Pfam" id="PF00656">
    <property type="entry name" value="Peptidase_C14"/>
    <property type="match status" value="1"/>
</dbReference>
<dbReference type="GO" id="GO:0004197">
    <property type="term" value="F:cysteine-type endopeptidase activity"/>
    <property type="evidence" value="ECO:0007669"/>
    <property type="project" value="InterPro"/>
</dbReference>
<sequence length="869" mass="93471">MFRFTLFSASCWLALHWAAIAAPVYDRPVLVIEPGMHTAPVKDVAVSGKRPFFVTAAHDKTVRFWSTENGELLRTIRMPAGLGHVGELSSIAINPADGLVAVGGFGDFDGRTPDTGSLFMINGESGAIEKRLLNIPKTVVQSAFSPDGRYLAASLAEGGVLIFAQATDWGRQAADFEYGRGGVYGLAFAPDGRSLATASDDGMVRLYEIGQRFTPVFRYASGHQLSRIAFSPNGEVLAVGYDDAPRVLLLNAHTLEPLGQPDLEGLSNGSLNYVAWSPDGHTLYAGGRYQDEGRNRVILAWDEDGHGRRRALRAQCSNVDMAPTALTTLQDGRLLVVKGAPCFAMLQPRGEIEWQKAAPGGDFRAPPSPRGVYRNDTFRVSRDGMIVDFDFQQGGVPLRFDLAKLALVSQPSADGATEAPPLQPDVDVPLTYGDRLLVVAAGPSGRSVAGTDFELMALDANGALLWESVAAGPVWGAQITADGQIVVAAYGDGTIRWRRIADGHEIMALFVMNNLDVVKDQVEWVAWTPEGFFQATPGARGLVQWHVSRGAAAVATTKRLSDFPDFENPDALRISVREKEPTRAPSVEAVLKGRRQAKEGTGSTNCPGPHLHIAAIGIDDFKSVKDDSTLNYASSDAVALATELQRTQQGCTEGPSGSLYAAATLEFILLNKDATKESIYQNLDALTQRLDGSSGQDTVIVFYSGHGEVIGNEFFFATYGTKATNDASLKATALRARELQSELAQIKTKAKLLIFLDACHAGAAIQGTMELAVDNDLLKRSAVPPNTFIMTSSSKTETSWEDRSLGHGFFTAALLEVLNGKAPHDGNVIFSTELAHYVHGRVAQLTTGGNPQHPDFVMNGELPIFSIRP</sequence>
<dbReference type="InterPro" id="IPR001680">
    <property type="entry name" value="WD40_rpt"/>
</dbReference>
<dbReference type="Gene3D" id="3.40.50.1460">
    <property type="match status" value="1"/>
</dbReference>
<feature type="domain" description="Peptidase C14 caspase" evidence="3">
    <location>
        <begin position="616"/>
        <end position="825"/>
    </location>
</feature>
<dbReference type="InterPro" id="IPR011600">
    <property type="entry name" value="Pept_C14_caspase"/>
</dbReference>
<evidence type="ECO:0000259" key="3">
    <source>
        <dbReference type="Pfam" id="PF00656"/>
    </source>
</evidence>
<dbReference type="PROSITE" id="PS50294">
    <property type="entry name" value="WD_REPEATS_REGION"/>
    <property type="match status" value="1"/>
</dbReference>
<dbReference type="SUPFAM" id="SSF50998">
    <property type="entry name" value="Quinoprotein alcohol dehydrogenase-like"/>
    <property type="match status" value="1"/>
</dbReference>
<evidence type="ECO:0000313" key="5">
    <source>
        <dbReference type="Proteomes" id="UP000297966"/>
    </source>
</evidence>
<evidence type="ECO:0000313" key="4">
    <source>
        <dbReference type="EMBL" id="TFV47733.1"/>
    </source>
</evidence>
<feature type="chain" id="PRO_5021429079" description="Peptidase C14 caspase domain-containing protein" evidence="2">
    <location>
        <begin position="22"/>
        <end position="869"/>
    </location>
</feature>
<evidence type="ECO:0000256" key="1">
    <source>
        <dbReference type="PROSITE-ProRule" id="PRU00221"/>
    </source>
</evidence>